<dbReference type="InterPro" id="IPR006140">
    <property type="entry name" value="D-isomer_DH_NAD-bd"/>
</dbReference>
<dbReference type="Pfam" id="PF00389">
    <property type="entry name" value="2-Hacid_dh"/>
    <property type="match status" value="1"/>
</dbReference>
<evidence type="ECO:0000256" key="4">
    <source>
        <dbReference type="RuleBase" id="RU003719"/>
    </source>
</evidence>
<proteinExistence type="inferred from homology"/>
<dbReference type="InterPro" id="IPR029753">
    <property type="entry name" value="D-isomer_DH_CS"/>
</dbReference>
<dbReference type="PROSITE" id="PS00670">
    <property type="entry name" value="D_2_HYDROXYACID_DH_2"/>
    <property type="match status" value="1"/>
</dbReference>
<dbReference type="PATRIC" id="fig|54398.3.peg.3166"/>
<feature type="domain" description="D-isomer specific 2-hydroxyacid dehydrogenase catalytic" evidence="5">
    <location>
        <begin position="23"/>
        <end position="302"/>
    </location>
</feature>
<dbReference type="CDD" id="cd12172">
    <property type="entry name" value="PGDH_like_2"/>
    <property type="match status" value="1"/>
</dbReference>
<dbReference type="Proteomes" id="UP000051634">
    <property type="component" value="Unassembled WGS sequence"/>
</dbReference>
<keyword evidence="3" id="KW-0520">NAD</keyword>
<evidence type="ECO:0000313" key="8">
    <source>
        <dbReference type="Proteomes" id="UP000051634"/>
    </source>
</evidence>
<feature type="domain" description="D-isomer specific 2-hydroxyacid dehydrogenase NAD-binding" evidence="6">
    <location>
        <begin position="115"/>
        <end position="286"/>
    </location>
</feature>
<dbReference type="GO" id="GO:0004617">
    <property type="term" value="F:phosphoglycerate dehydrogenase activity"/>
    <property type="evidence" value="ECO:0007669"/>
    <property type="project" value="UniProtKB-ARBA"/>
</dbReference>
<evidence type="ECO:0000256" key="2">
    <source>
        <dbReference type="ARBA" id="ARBA00023002"/>
    </source>
</evidence>
<protein>
    <submittedName>
        <fullName evidence="7">Phosphoglycerate dehydrogenase or related dehydrogenase</fullName>
    </submittedName>
</protein>
<dbReference type="InterPro" id="IPR006139">
    <property type="entry name" value="D-isomer_2_OHA_DH_cat_dom"/>
</dbReference>
<dbReference type="PANTHER" id="PTHR10996">
    <property type="entry name" value="2-HYDROXYACID DEHYDROGENASE-RELATED"/>
    <property type="match status" value="1"/>
</dbReference>
<dbReference type="PROSITE" id="PS00671">
    <property type="entry name" value="D_2_HYDROXYACID_DH_3"/>
    <property type="match status" value="1"/>
</dbReference>
<evidence type="ECO:0000256" key="3">
    <source>
        <dbReference type="ARBA" id="ARBA00023027"/>
    </source>
</evidence>
<evidence type="ECO:0000259" key="5">
    <source>
        <dbReference type="Pfam" id="PF00389"/>
    </source>
</evidence>
<sequence>MRENTPIAVTSRSFSRHPVLRAELLERYSDVKFNDDGVSLAGEDLIEYCRGRRKIISALETIDEPFLKALPELEIISKYGVGTDMLDKEALIRHGIKLGWTGGVNRRSVTELVISCAISLLRHVPAGSREAREGIWKNRMGKEISGRTVGIIGCGYIGKDLTPILNAFGCKVLAHDILDFPEFYAQHNVEAVSLEELLQRSDIVTLHLPLDDSTRNILNAERLALMKPDAMLINAARGGLVDDAALKKILQEGKIAAAALDVFAVEPPDDMEMLQLPNLLVTPHIGGSSEEAILAMGRAAITGLDENKIPTADYPPAG</sequence>
<gene>
    <name evidence="7" type="ORF">Ga0074115_1585</name>
</gene>
<keyword evidence="2 4" id="KW-0560">Oxidoreductase</keyword>
<dbReference type="InterPro" id="IPR050223">
    <property type="entry name" value="D-isomer_2-hydroxyacid_DH"/>
</dbReference>
<dbReference type="GO" id="GO:0047545">
    <property type="term" value="F:(S)-2-hydroxyglutarate dehydrogenase activity"/>
    <property type="evidence" value="ECO:0007669"/>
    <property type="project" value="UniProtKB-ARBA"/>
</dbReference>
<accession>A0A0T5Z157</accession>
<comment type="caution">
    <text evidence="7">The sequence shown here is derived from an EMBL/GenBank/DDBJ whole genome shotgun (WGS) entry which is preliminary data.</text>
</comment>
<dbReference type="SUPFAM" id="SSF52283">
    <property type="entry name" value="Formate/glycerate dehydrogenase catalytic domain-like"/>
    <property type="match status" value="1"/>
</dbReference>
<organism evidence="7 8">
    <name type="scientific">endosymbiont of Ridgeia piscesae</name>
    <dbReference type="NCBI Taxonomy" id="54398"/>
    <lineage>
        <taxon>Bacteria</taxon>
        <taxon>Pseudomonadati</taxon>
        <taxon>Pseudomonadota</taxon>
        <taxon>Gammaproteobacteria</taxon>
        <taxon>sulfur-oxidizing symbionts</taxon>
    </lineage>
</organism>
<name>A0A0T5Z157_9GAMM</name>
<dbReference type="EMBL" id="LDXT01000039">
    <property type="protein sequence ID" value="KRT56588.1"/>
    <property type="molecule type" value="Genomic_DNA"/>
</dbReference>
<dbReference type="GO" id="GO:0006564">
    <property type="term" value="P:L-serine biosynthetic process"/>
    <property type="evidence" value="ECO:0007669"/>
    <property type="project" value="UniProtKB-ARBA"/>
</dbReference>
<dbReference type="RefSeq" id="WP_060528694.1">
    <property type="nucleotide sequence ID" value="NZ_KQ557167.1"/>
</dbReference>
<keyword evidence="8" id="KW-1185">Reference proteome</keyword>
<dbReference type="FunFam" id="3.40.50.720:FF:000041">
    <property type="entry name" value="D-3-phosphoglycerate dehydrogenase"/>
    <property type="match status" value="1"/>
</dbReference>
<evidence type="ECO:0000313" key="7">
    <source>
        <dbReference type="EMBL" id="KRT56588.1"/>
    </source>
</evidence>
<dbReference type="AlphaFoldDB" id="A0A0T5Z157"/>
<evidence type="ECO:0000256" key="1">
    <source>
        <dbReference type="ARBA" id="ARBA00005854"/>
    </source>
</evidence>
<dbReference type="OrthoDB" id="9805416at2"/>
<dbReference type="SUPFAM" id="SSF51735">
    <property type="entry name" value="NAD(P)-binding Rossmann-fold domains"/>
    <property type="match status" value="1"/>
</dbReference>
<dbReference type="InterPro" id="IPR036291">
    <property type="entry name" value="NAD(P)-bd_dom_sf"/>
</dbReference>
<reference evidence="7 8" key="1">
    <citation type="submission" date="2015-11" db="EMBL/GenBank/DDBJ databases">
        <title>The genome of Candidatus Endoriftia persephone in Ridgeia piscesae and population structure of the North Eastern Pacific vestimentiferan symbionts.</title>
        <authorList>
            <person name="Perez M."/>
            <person name="Juniper K.S."/>
        </authorList>
    </citation>
    <scope>NUCLEOTIDE SEQUENCE [LARGE SCALE GENOMIC DNA]</scope>
    <source>
        <strain evidence="7">Ind11</strain>
    </source>
</reference>
<comment type="similarity">
    <text evidence="1 4">Belongs to the D-isomer specific 2-hydroxyacid dehydrogenase family.</text>
</comment>
<evidence type="ECO:0000259" key="6">
    <source>
        <dbReference type="Pfam" id="PF02826"/>
    </source>
</evidence>
<dbReference type="Pfam" id="PF02826">
    <property type="entry name" value="2-Hacid_dh_C"/>
    <property type="match status" value="1"/>
</dbReference>
<dbReference type="Gene3D" id="3.40.50.720">
    <property type="entry name" value="NAD(P)-binding Rossmann-like Domain"/>
    <property type="match status" value="2"/>
</dbReference>
<dbReference type="GO" id="GO:0051287">
    <property type="term" value="F:NAD binding"/>
    <property type="evidence" value="ECO:0007669"/>
    <property type="project" value="InterPro"/>
</dbReference>